<keyword evidence="1" id="KW-0808">Transferase</keyword>
<dbReference type="CDD" id="cd00303">
    <property type="entry name" value="retropepsin_like"/>
    <property type="match status" value="1"/>
</dbReference>
<dbReference type="EMBL" id="BQNB010020206">
    <property type="protein sequence ID" value="GJT93479.1"/>
    <property type="molecule type" value="Genomic_DNA"/>
</dbReference>
<proteinExistence type="predicted"/>
<comment type="caution">
    <text evidence="1">The sequence shown here is derived from an EMBL/GenBank/DDBJ whole genome shotgun (WGS) entry which is preliminary data.</text>
</comment>
<reference evidence="1" key="2">
    <citation type="submission" date="2022-01" db="EMBL/GenBank/DDBJ databases">
        <authorList>
            <person name="Yamashiro T."/>
            <person name="Shiraishi A."/>
            <person name="Satake H."/>
            <person name="Nakayama K."/>
        </authorList>
    </citation>
    <scope>NUCLEOTIDE SEQUENCE</scope>
</reference>
<evidence type="ECO:0000313" key="1">
    <source>
        <dbReference type="EMBL" id="GJT93479.1"/>
    </source>
</evidence>
<name>A0ABQ5I1C6_9ASTR</name>
<organism evidence="1 2">
    <name type="scientific">Tanacetum coccineum</name>
    <dbReference type="NCBI Taxonomy" id="301880"/>
    <lineage>
        <taxon>Eukaryota</taxon>
        <taxon>Viridiplantae</taxon>
        <taxon>Streptophyta</taxon>
        <taxon>Embryophyta</taxon>
        <taxon>Tracheophyta</taxon>
        <taxon>Spermatophyta</taxon>
        <taxon>Magnoliopsida</taxon>
        <taxon>eudicotyledons</taxon>
        <taxon>Gunneridae</taxon>
        <taxon>Pentapetalae</taxon>
        <taxon>asterids</taxon>
        <taxon>campanulids</taxon>
        <taxon>Asterales</taxon>
        <taxon>Asteraceae</taxon>
        <taxon>Asteroideae</taxon>
        <taxon>Anthemideae</taxon>
        <taxon>Anthemidinae</taxon>
        <taxon>Tanacetum</taxon>
    </lineage>
</organism>
<dbReference type="PANTHER" id="PTHR33067">
    <property type="entry name" value="RNA-DIRECTED DNA POLYMERASE-RELATED"/>
    <property type="match status" value="1"/>
</dbReference>
<keyword evidence="1" id="KW-0548">Nucleotidyltransferase</keyword>
<keyword evidence="2" id="KW-1185">Reference proteome</keyword>
<sequence>MKLLGHPGLLDVPLISSLYFFMLLKKLPEKLGDPGKFLIPCNFPGMDVCHALADLGASIKLMPLSIWKKLSLLELTPTQMTLELADRSVTYPKGLAEDVFVKVEKFHFPTDFVVVDFEADPRVPLILRRSFLRTGRALIDVYGEKITLRVDNEAVTFNLDQTTRYSSINDNSVNRIDIVDAVCEEYAPELLGFHNSSGGNPTPTSEPFTSEFILEEIKAYLKDDSISPKIDHADCDPEEDICLIKKLLNNDPFQHPLMDLKQSEVAEAKSSIEEPPELELKDLPSHLEYAFLEENNKLPAIIAKGLKK</sequence>
<dbReference type="PANTHER" id="PTHR33067:SF35">
    <property type="entry name" value="ASPARTIC PEPTIDASE DDI1-TYPE DOMAIN-CONTAINING PROTEIN"/>
    <property type="match status" value="1"/>
</dbReference>
<reference evidence="1" key="1">
    <citation type="journal article" date="2022" name="Int. J. Mol. Sci.">
        <title>Draft Genome of Tanacetum Coccineum: Genomic Comparison of Closely Related Tanacetum-Family Plants.</title>
        <authorList>
            <person name="Yamashiro T."/>
            <person name="Shiraishi A."/>
            <person name="Nakayama K."/>
            <person name="Satake H."/>
        </authorList>
    </citation>
    <scope>NUCLEOTIDE SEQUENCE</scope>
</reference>
<dbReference type="Gene3D" id="2.40.70.10">
    <property type="entry name" value="Acid Proteases"/>
    <property type="match status" value="1"/>
</dbReference>
<protein>
    <submittedName>
        <fullName evidence="1">Reverse transcriptase domain-containing protein</fullName>
    </submittedName>
</protein>
<dbReference type="GO" id="GO:0003964">
    <property type="term" value="F:RNA-directed DNA polymerase activity"/>
    <property type="evidence" value="ECO:0007669"/>
    <property type="project" value="UniProtKB-KW"/>
</dbReference>
<keyword evidence="1" id="KW-0695">RNA-directed DNA polymerase</keyword>
<dbReference type="Proteomes" id="UP001151760">
    <property type="component" value="Unassembled WGS sequence"/>
</dbReference>
<gene>
    <name evidence="1" type="ORF">Tco_1082324</name>
</gene>
<accession>A0ABQ5I1C6</accession>
<dbReference type="InterPro" id="IPR021109">
    <property type="entry name" value="Peptidase_aspartic_dom_sf"/>
</dbReference>
<evidence type="ECO:0000313" key="2">
    <source>
        <dbReference type="Proteomes" id="UP001151760"/>
    </source>
</evidence>